<feature type="region of interest" description="Disordered" evidence="1">
    <location>
        <begin position="1"/>
        <end position="110"/>
    </location>
</feature>
<protein>
    <submittedName>
        <fullName evidence="2">Uncharacterized protein</fullName>
    </submittedName>
</protein>
<feature type="region of interest" description="Disordered" evidence="1">
    <location>
        <begin position="544"/>
        <end position="586"/>
    </location>
</feature>
<reference evidence="2 3" key="1">
    <citation type="submission" date="2015-03" db="EMBL/GenBank/DDBJ databases">
        <title>Genomics and transcriptomics of the oil-accumulating basidiomycete yeast T. oleaginosus allow insights into substrate utilization and the diverse evolutionary trajectories of mating systems in fungi.</title>
        <authorList>
            <consortium name="DOE Joint Genome Institute"/>
            <person name="Kourist R."/>
            <person name="Kracht O."/>
            <person name="Bracharz F."/>
            <person name="Lipzen A."/>
            <person name="Nolan M."/>
            <person name="Ohm R."/>
            <person name="Grigoriev I."/>
            <person name="Sun S."/>
            <person name="Heitman J."/>
            <person name="Bruck T."/>
            <person name="Nowrousian M."/>
        </authorList>
    </citation>
    <scope>NUCLEOTIDE SEQUENCE [LARGE SCALE GENOMIC DNA]</scope>
    <source>
        <strain evidence="2 3">IBC0246</strain>
    </source>
</reference>
<evidence type="ECO:0000256" key="1">
    <source>
        <dbReference type="SAM" id="MobiDB-lite"/>
    </source>
</evidence>
<feature type="compositionally biased region" description="Pro residues" evidence="1">
    <location>
        <begin position="7"/>
        <end position="23"/>
    </location>
</feature>
<feature type="region of interest" description="Disordered" evidence="1">
    <location>
        <begin position="458"/>
        <end position="500"/>
    </location>
</feature>
<accession>A0A0J0XK44</accession>
<feature type="region of interest" description="Disordered" evidence="1">
    <location>
        <begin position="165"/>
        <end position="195"/>
    </location>
</feature>
<feature type="compositionally biased region" description="Polar residues" evidence="1">
    <location>
        <begin position="461"/>
        <end position="500"/>
    </location>
</feature>
<evidence type="ECO:0000313" key="2">
    <source>
        <dbReference type="EMBL" id="KLT41468.1"/>
    </source>
</evidence>
<feature type="compositionally biased region" description="Polar residues" evidence="1">
    <location>
        <begin position="86"/>
        <end position="95"/>
    </location>
</feature>
<evidence type="ECO:0000313" key="3">
    <source>
        <dbReference type="Proteomes" id="UP000053611"/>
    </source>
</evidence>
<organism evidence="2 3">
    <name type="scientific">Cutaneotrichosporon oleaginosum</name>
    <dbReference type="NCBI Taxonomy" id="879819"/>
    <lineage>
        <taxon>Eukaryota</taxon>
        <taxon>Fungi</taxon>
        <taxon>Dikarya</taxon>
        <taxon>Basidiomycota</taxon>
        <taxon>Agaricomycotina</taxon>
        <taxon>Tremellomycetes</taxon>
        <taxon>Trichosporonales</taxon>
        <taxon>Trichosporonaceae</taxon>
        <taxon>Cutaneotrichosporon</taxon>
    </lineage>
</organism>
<gene>
    <name evidence="2" type="ORF">CC85DRAFT_292680</name>
</gene>
<dbReference type="GeneID" id="28985432"/>
<proteinExistence type="predicted"/>
<sequence length="694" mass="74654">MTHPQPQQAPPPRMRPHPPPPTLRPTSTLSSCHPESKLDGKEPRKPRGRRRGRRAGIGNKPKRPLVETPPSSGTKSSKDTPHCDNLGTSRSSSPSLHAPDEFSSLPNSRDIPRTRHEAVFVHLERLEHLEGLRAAKAITSPEVPLLTPPQTAATCNGMNAHFASPGSNAEASWPSASRSNEWPTTPTLSPSFGRPSRRPAYIGSHLPIPTVNLPETKPFSLAKPDFGEIERSLPEAYNTDYPHPLTVYASPGVNPATVVASGYAPFLRELLETNPRAAMGGILADCGNEHMTAPALLLTQGGKDGCGIPEQLWLQLSSCAGVKVPIGAVLPAVMAGRGVSPRFLQVTSSDSSPCTDHCDIIPPPSRGVGTTSDNLESPLYSIFAKAQRIALSRPQTENPFTPEERETSKISEVLAKRRDSLPDLREGAKRKIDVFSAAVDEHYQLYPLVSPRRLEQCMADSGQSGQPCANSRPVSANLSASSAPGATHTRTQLPESPTKASRFQLSQYRRFSLGFDTLSTVAELDDDAHGSPLLENRPIEPIGAERHSRGQLPNKPVFQHRSSRIVGDSHKPNPCTPDRNGSIGRASSLVSPAESVFPATPLSTGDVFGDLLYTSSGISGGTCYSSRASSSDDEFTLSAKLHPKYLIRAQRVIHGSPPVSRVSSPTESKASRARLDPPVLSTTLDFSTGKSIWV</sequence>
<feature type="compositionally biased region" description="Basic and acidic residues" evidence="1">
    <location>
        <begin position="34"/>
        <end position="45"/>
    </location>
</feature>
<name>A0A0J0XK44_9TREE</name>
<dbReference type="STRING" id="879819.A0A0J0XK44"/>
<dbReference type="AlphaFoldDB" id="A0A0J0XK44"/>
<dbReference type="Proteomes" id="UP000053611">
    <property type="component" value="Unassembled WGS sequence"/>
</dbReference>
<dbReference type="OrthoDB" id="410307at2759"/>
<dbReference type="EMBL" id="KQ087218">
    <property type="protein sequence ID" value="KLT41468.1"/>
    <property type="molecule type" value="Genomic_DNA"/>
</dbReference>
<keyword evidence="3" id="KW-1185">Reference proteome</keyword>
<feature type="compositionally biased region" description="Polar residues" evidence="1">
    <location>
        <begin position="165"/>
        <end position="190"/>
    </location>
</feature>
<dbReference type="RefSeq" id="XP_018277959.1">
    <property type="nucleotide sequence ID" value="XM_018424829.1"/>
</dbReference>